<sequence>LFSLSPPISHTTSTFLNSLIGTPSSASFQQTCNTSDHGSQELKKVDEKQIESIGPMSRRVRDFEGERSSVDDDMSTNERNGEYLLSVIEKHDLHLANKVCLSINLFSFSLIS</sequence>
<feature type="region of interest" description="Disordered" evidence="1">
    <location>
        <begin position="27"/>
        <end position="77"/>
    </location>
</feature>
<feature type="compositionally biased region" description="Basic and acidic residues" evidence="1">
    <location>
        <begin position="38"/>
        <end position="50"/>
    </location>
</feature>
<keyword evidence="2" id="KW-1185">Reference proteome</keyword>
<dbReference type="STRING" id="6313.A0A0K0CVS6"/>
<protein>
    <submittedName>
        <fullName evidence="3">Ovule protein</fullName>
    </submittedName>
</protein>
<feature type="compositionally biased region" description="Polar residues" evidence="1">
    <location>
        <begin position="27"/>
        <end position="37"/>
    </location>
</feature>
<name>A0A0K0CVS6_ANGCA</name>
<accession>A0A0K0CVS6</accession>
<evidence type="ECO:0000313" key="2">
    <source>
        <dbReference type="Proteomes" id="UP000035642"/>
    </source>
</evidence>
<reference evidence="3" key="2">
    <citation type="submission" date="2017-02" db="UniProtKB">
        <authorList>
            <consortium name="WormBaseParasite"/>
        </authorList>
    </citation>
    <scope>IDENTIFICATION</scope>
</reference>
<dbReference type="AlphaFoldDB" id="A0A0K0CVS6"/>
<dbReference type="WBParaSite" id="ACAC_0000146801-mRNA-1">
    <property type="protein sequence ID" value="ACAC_0000146801-mRNA-1"/>
    <property type="gene ID" value="ACAC_0000146801"/>
</dbReference>
<evidence type="ECO:0000256" key="1">
    <source>
        <dbReference type="SAM" id="MobiDB-lite"/>
    </source>
</evidence>
<organism evidence="2 3">
    <name type="scientific">Angiostrongylus cantonensis</name>
    <name type="common">Rat lungworm</name>
    <dbReference type="NCBI Taxonomy" id="6313"/>
    <lineage>
        <taxon>Eukaryota</taxon>
        <taxon>Metazoa</taxon>
        <taxon>Ecdysozoa</taxon>
        <taxon>Nematoda</taxon>
        <taxon>Chromadorea</taxon>
        <taxon>Rhabditida</taxon>
        <taxon>Rhabditina</taxon>
        <taxon>Rhabditomorpha</taxon>
        <taxon>Strongyloidea</taxon>
        <taxon>Metastrongylidae</taxon>
        <taxon>Angiostrongylus</taxon>
    </lineage>
</organism>
<evidence type="ECO:0000313" key="3">
    <source>
        <dbReference type="WBParaSite" id="ACAC_0000146801-mRNA-1"/>
    </source>
</evidence>
<reference evidence="2" key="1">
    <citation type="submission" date="2012-09" db="EMBL/GenBank/DDBJ databases">
        <authorList>
            <person name="Martin A.A."/>
        </authorList>
    </citation>
    <scope>NUCLEOTIDE SEQUENCE</scope>
</reference>
<dbReference type="Proteomes" id="UP000035642">
    <property type="component" value="Unassembled WGS sequence"/>
</dbReference>
<feature type="compositionally biased region" description="Basic and acidic residues" evidence="1">
    <location>
        <begin position="59"/>
        <end position="70"/>
    </location>
</feature>
<proteinExistence type="predicted"/>